<organism evidence="2 3">
    <name type="scientific">Streptomyces camelliae</name>
    <dbReference type="NCBI Taxonomy" id="3004093"/>
    <lineage>
        <taxon>Bacteria</taxon>
        <taxon>Bacillati</taxon>
        <taxon>Actinomycetota</taxon>
        <taxon>Actinomycetes</taxon>
        <taxon>Kitasatosporales</taxon>
        <taxon>Streptomycetaceae</taxon>
        <taxon>Streptomyces</taxon>
    </lineage>
</organism>
<protein>
    <recommendedName>
        <fullName evidence="4">Secreted protein</fullName>
    </recommendedName>
</protein>
<sequence length="227" mass="24551">MESLRRTLARLSLALLVGAGLVLAGSGAASATATAEIPAATEGGISATVTFHGAVVPQPYRPDPDAAFGDHKCRLIYHDYDPTPGCGGFKLDFTLHNVRSRPGYTAGLSSSDYYFNAYADTARTFGCLRPDGTFDHSTGFVVRTEHQQLMPTYYLTQANWVLSDLRSDPTRDSGPYFFMNFPAVQVNCPDGMTPTQYGLKVTDVSLTIADDNVFGHTTWSTPGPFYA</sequence>
<name>A0ABY7PCH4_9ACTN</name>
<feature type="chain" id="PRO_5046880573" description="Secreted protein" evidence="1">
    <location>
        <begin position="25"/>
        <end position="227"/>
    </location>
</feature>
<feature type="signal peptide" evidence="1">
    <location>
        <begin position="1"/>
        <end position="24"/>
    </location>
</feature>
<evidence type="ECO:0000313" key="2">
    <source>
        <dbReference type="EMBL" id="WBO68318.1"/>
    </source>
</evidence>
<evidence type="ECO:0008006" key="4">
    <source>
        <dbReference type="Google" id="ProtNLM"/>
    </source>
</evidence>
<accession>A0ABY7PCH4</accession>
<evidence type="ECO:0000256" key="1">
    <source>
        <dbReference type="SAM" id="SignalP"/>
    </source>
</evidence>
<dbReference type="EMBL" id="CP115300">
    <property type="protein sequence ID" value="WBO68318.1"/>
    <property type="molecule type" value="Genomic_DNA"/>
</dbReference>
<reference evidence="2 3" key="1">
    <citation type="submission" date="2022-12" db="EMBL/GenBank/DDBJ databases">
        <authorList>
            <person name="Mo P."/>
        </authorList>
    </citation>
    <scope>NUCLEOTIDE SEQUENCE [LARGE SCALE GENOMIC DNA]</scope>
    <source>
        <strain evidence="2 3">HUAS 2-6</strain>
    </source>
</reference>
<dbReference type="Proteomes" id="UP001212326">
    <property type="component" value="Chromosome"/>
</dbReference>
<gene>
    <name evidence="2" type="ORF">O1G22_38640</name>
</gene>
<keyword evidence="1" id="KW-0732">Signal</keyword>
<keyword evidence="3" id="KW-1185">Reference proteome</keyword>
<proteinExistence type="predicted"/>
<evidence type="ECO:0000313" key="3">
    <source>
        <dbReference type="Proteomes" id="UP001212326"/>
    </source>
</evidence>
<dbReference type="RefSeq" id="WP_270085568.1">
    <property type="nucleotide sequence ID" value="NZ_CP115300.1"/>
</dbReference>